<keyword evidence="1 2" id="KW-0732">Signal</keyword>
<gene>
    <name evidence="4" type="ORF">SAMN06265376_109119</name>
</gene>
<feature type="signal peptide" evidence="2">
    <location>
        <begin position="1"/>
        <end position="33"/>
    </location>
</feature>
<dbReference type="Pfam" id="PF18962">
    <property type="entry name" value="Por_Secre_tail"/>
    <property type="match status" value="1"/>
</dbReference>
<feature type="chain" id="PRO_5012037270" evidence="2">
    <location>
        <begin position="34"/>
        <end position="812"/>
    </location>
</feature>
<reference evidence="4 5" key="1">
    <citation type="submission" date="2017-06" db="EMBL/GenBank/DDBJ databases">
        <authorList>
            <person name="Kim H.J."/>
            <person name="Triplett B.A."/>
        </authorList>
    </citation>
    <scope>NUCLEOTIDE SEQUENCE [LARGE SCALE GENOMIC DNA]</scope>
    <source>
        <strain evidence="4 5">DSM 25597</strain>
    </source>
</reference>
<proteinExistence type="predicted"/>
<evidence type="ECO:0000259" key="3">
    <source>
        <dbReference type="Pfam" id="PF18962"/>
    </source>
</evidence>
<feature type="domain" description="Secretion system C-terminal sorting" evidence="3">
    <location>
        <begin position="737"/>
        <end position="810"/>
    </location>
</feature>
<accession>A0A239D565</accession>
<evidence type="ECO:0000313" key="4">
    <source>
        <dbReference type="EMBL" id="SNS26743.1"/>
    </source>
</evidence>
<dbReference type="EMBL" id="FZNY01000009">
    <property type="protein sequence ID" value="SNS26743.1"/>
    <property type="molecule type" value="Genomic_DNA"/>
</dbReference>
<organism evidence="4 5">
    <name type="scientific">Dokdonia pacifica</name>
    <dbReference type="NCBI Taxonomy" id="1627892"/>
    <lineage>
        <taxon>Bacteria</taxon>
        <taxon>Pseudomonadati</taxon>
        <taxon>Bacteroidota</taxon>
        <taxon>Flavobacteriia</taxon>
        <taxon>Flavobacteriales</taxon>
        <taxon>Flavobacteriaceae</taxon>
        <taxon>Dokdonia</taxon>
    </lineage>
</organism>
<name>A0A239D565_9FLAO</name>
<protein>
    <submittedName>
        <fullName evidence="4">Por secretion system C-terminal sorting domain-containing protein</fullName>
    </submittedName>
</protein>
<dbReference type="Proteomes" id="UP000198379">
    <property type="component" value="Unassembled WGS sequence"/>
</dbReference>
<evidence type="ECO:0000256" key="1">
    <source>
        <dbReference type="ARBA" id="ARBA00022729"/>
    </source>
</evidence>
<dbReference type="AlphaFoldDB" id="A0A239D565"/>
<evidence type="ECO:0000313" key="5">
    <source>
        <dbReference type="Proteomes" id="UP000198379"/>
    </source>
</evidence>
<dbReference type="InterPro" id="IPR026444">
    <property type="entry name" value="Secre_tail"/>
</dbReference>
<evidence type="ECO:0000256" key="2">
    <source>
        <dbReference type="SAM" id="SignalP"/>
    </source>
</evidence>
<sequence>MYFSNLTYYKFNLKMKQFTLCIIMILGCMTMNAQNIELSFDNAAITNDGANDFYEVDVMITSDVAYTQGSGQFFLDYNTTAFGTLINGSGGITFERPDTSILGGQTTVEVVPGTVIPLGAHYNSFFINDATTSKVSFIWQQNGSAGMIEQNIPANTPVALVRVKMQFLDGASAVSPDLCFDETNPFDDQFFTACGPFDPLVGFTFINADCVNEAGTQIFDYTPDCTAPTIALCAGLPVTTYNGMGWDNGTPDGNMNAVIAANYDTAIVDEDITACSCTINTGTKVTVTAGKFLQTTGDLTVDGSLDVLHEGSVVQTDESAVTINNGAITVEKITPIIDDRNFVAMSSPVSAEARDRVYGNSRAVFSVIPSNFVPFAIDFGAFPEFMGAENFLDDNNDYFVPVTGSTALPDAGIGQWIFPQPAPNVGDGAYTLTYTQNASNPGTLNSGTISVPINYNGPATINNYNLLGNPYASAIDVEAFINANDAINEVYYWDHLTNPTSDLPGFGTSNFSMNDISVRNALLGVAAVNGGTAPGQYMASGQGFGIKAAQSQAAANTPVVFTNSIRVTGNNDDFRNAENTGVDKLWLNLTTEAYEEATSQTGIGFTPNATPGFDPGYDSPRLGTFISLFTTLETGEQLAIQGREAFDPTIELTLGFATSVETEENYTISIDHLEGIGLENTPVFLIDNLNDTIINLKESDYNFIATNGIQSERFTIVFQERDVLGTEEVSFDENITLYPNPAIDQVTLRYQGQAQLQELAIIDLNGKLVKRVDLRNFNNAQTIQTSELAKGVYFLKIQSDRNTTVKKLIIRD</sequence>
<dbReference type="NCBIfam" id="TIGR04183">
    <property type="entry name" value="Por_Secre_tail"/>
    <property type="match status" value="1"/>
</dbReference>
<keyword evidence="5" id="KW-1185">Reference proteome</keyword>